<evidence type="ECO:0000313" key="1">
    <source>
        <dbReference type="EMBL" id="AIJ22488.1"/>
    </source>
</evidence>
<protein>
    <submittedName>
        <fullName evidence="1">Uncharacterized protein</fullName>
    </submittedName>
</protein>
<proteinExistence type="predicted"/>
<dbReference type="PATRIC" id="fig|1068978.7.peg.2554"/>
<evidence type="ECO:0000313" key="2">
    <source>
        <dbReference type="Proteomes" id="UP000062973"/>
    </source>
</evidence>
<accession>A0A076MNN4</accession>
<gene>
    <name evidence="1" type="ORF">AMETH_2396</name>
</gene>
<dbReference type="KEGG" id="amq:AMETH_2396"/>
<organism evidence="1 2">
    <name type="scientific">Amycolatopsis methanolica 239</name>
    <dbReference type="NCBI Taxonomy" id="1068978"/>
    <lineage>
        <taxon>Bacteria</taxon>
        <taxon>Bacillati</taxon>
        <taxon>Actinomycetota</taxon>
        <taxon>Actinomycetes</taxon>
        <taxon>Pseudonocardiales</taxon>
        <taxon>Pseudonocardiaceae</taxon>
        <taxon>Amycolatopsis</taxon>
        <taxon>Amycolatopsis methanolica group</taxon>
    </lineage>
</organism>
<dbReference type="Proteomes" id="UP000062973">
    <property type="component" value="Chromosome"/>
</dbReference>
<sequence>MAHDRSPDAGRLLTPDGRWFSADWLHSRAIVPFATPFGADDRILEGFRAGACGRCGIGVRLSPR</sequence>
<reference evidence="1 2" key="1">
    <citation type="submission" date="2014-07" db="EMBL/GenBank/DDBJ databases">
        <title>Whole Genome Sequence of the Amycolatopsis methanolica 239.</title>
        <authorList>
            <person name="Tang B."/>
        </authorList>
    </citation>
    <scope>NUCLEOTIDE SEQUENCE [LARGE SCALE GENOMIC DNA]</scope>
    <source>
        <strain evidence="1 2">239</strain>
    </source>
</reference>
<dbReference type="AlphaFoldDB" id="A0A076MNN4"/>
<dbReference type="EMBL" id="CP009110">
    <property type="protein sequence ID" value="AIJ22488.1"/>
    <property type="molecule type" value="Genomic_DNA"/>
</dbReference>
<name>A0A076MNN4_AMYME</name>
<dbReference type="HOGENOM" id="CLU_2857799_0_0_11"/>
<keyword evidence="2" id="KW-1185">Reference proteome</keyword>
<dbReference type="STRING" id="1068978.AMETH_2396"/>